<evidence type="ECO:0000256" key="1">
    <source>
        <dbReference type="ARBA" id="ARBA00010272"/>
    </source>
</evidence>
<dbReference type="InterPro" id="IPR002767">
    <property type="entry name" value="Thiamine_BP"/>
</dbReference>
<dbReference type="eggNOG" id="COG0011">
    <property type="taxonomic scope" value="Bacteria"/>
</dbReference>
<protein>
    <recommendedName>
        <fullName evidence="2">Thiamine-binding protein domain-containing protein</fullName>
    </recommendedName>
</protein>
<dbReference type="InParanoid" id="E6W2A9"/>
<dbReference type="PANTHER" id="PTHR33777:SF1">
    <property type="entry name" value="UPF0045 PROTEIN ECM15"/>
    <property type="match status" value="1"/>
</dbReference>
<evidence type="ECO:0000259" key="2">
    <source>
        <dbReference type="Pfam" id="PF01910"/>
    </source>
</evidence>
<dbReference type="InterPro" id="IPR029756">
    <property type="entry name" value="MTH1187/YkoF-like"/>
</dbReference>
<dbReference type="STRING" id="653733.Selin_0827"/>
<organism evidence="3 4">
    <name type="scientific">Desulfurispirillum indicum (strain ATCC BAA-1389 / DSM 22839 / S5)</name>
    <dbReference type="NCBI Taxonomy" id="653733"/>
    <lineage>
        <taxon>Bacteria</taxon>
        <taxon>Pseudomonadati</taxon>
        <taxon>Chrysiogenota</taxon>
        <taxon>Chrysiogenia</taxon>
        <taxon>Chrysiogenales</taxon>
        <taxon>Chrysiogenaceae</taxon>
        <taxon>Desulfurispirillum</taxon>
    </lineage>
</organism>
<dbReference type="Pfam" id="PF01910">
    <property type="entry name" value="Thiamine_BP"/>
    <property type="match status" value="1"/>
</dbReference>
<name>E6W2A9_DESIS</name>
<keyword evidence="4" id="KW-1185">Reference proteome</keyword>
<dbReference type="GO" id="GO:0005829">
    <property type="term" value="C:cytosol"/>
    <property type="evidence" value="ECO:0007669"/>
    <property type="project" value="TreeGrafter"/>
</dbReference>
<evidence type="ECO:0000313" key="3">
    <source>
        <dbReference type="EMBL" id="ADU65567.1"/>
    </source>
</evidence>
<dbReference type="InterPro" id="IPR051614">
    <property type="entry name" value="UPF0045_domain"/>
</dbReference>
<accession>E6W2A9</accession>
<dbReference type="OrthoDB" id="9793516at2"/>
<dbReference type="HOGENOM" id="CLU_137479_1_2_0"/>
<dbReference type="Gene3D" id="3.30.70.930">
    <property type="match status" value="1"/>
</dbReference>
<evidence type="ECO:0000313" key="4">
    <source>
        <dbReference type="Proteomes" id="UP000002572"/>
    </source>
</evidence>
<dbReference type="EMBL" id="CP002432">
    <property type="protein sequence ID" value="ADU65567.1"/>
    <property type="molecule type" value="Genomic_DNA"/>
</dbReference>
<sequence>MLAEFSITPIDKAHGHLSEYVAKTIEIIRQSGLPYELHAMGTIVEGEPEEVFSLIQKCHVNMRQHSLRVSTSIKIDDKVGTTGALYKKVKSVESKLDQGGSG</sequence>
<dbReference type="PANTHER" id="PTHR33777">
    <property type="entry name" value="UPF0045 PROTEIN ECM15"/>
    <property type="match status" value="1"/>
</dbReference>
<reference evidence="3 4" key="1">
    <citation type="submission" date="2010-12" db="EMBL/GenBank/DDBJ databases">
        <title>Complete sequence of Desulfurispirillum indicum S5.</title>
        <authorList>
            <consortium name="US DOE Joint Genome Institute"/>
            <person name="Lucas S."/>
            <person name="Copeland A."/>
            <person name="Lapidus A."/>
            <person name="Cheng J.-F."/>
            <person name="Goodwin L."/>
            <person name="Pitluck S."/>
            <person name="Chertkov O."/>
            <person name="Held B."/>
            <person name="Detter J.C."/>
            <person name="Han C."/>
            <person name="Tapia R."/>
            <person name="Land M."/>
            <person name="Hauser L."/>
            <person name="Kyrpides N."/>
            <person name="Ivanova N."/>
            <person name="Mikhailova N."/>
            <person name="Haggblom M."/>
            <person name="Rauschenbach I."/>
            <person name="Bini E."/>
            <person name="Woyke T."/>
        </authorList>
    </citation>
    <scope>NUCLEOTIDE SEQUENCE [LARGE SCALE GENOMIC DNA]</scope>
    <source>
        <strain evidence="4">ATCC BAA-1389 / DSM 22839 / S5</strain>
    </source>
</reference>
<dbReference type="RefSeq" id="WP_013505453.1">
    <property type="nucleotide sequence ID" value="NC_014836.1"/>
</dbReference>
<dbReference type="AlphaFoldDB" id="E6W2A9"/>
<proteinExistence type="inferred from homology"/>
<comment type="similarity">
    <text evidence="1">Belongs to the UPF0045 family.</text>
</comment>
<dbReference type="SUPFAM" id="SSF89957">
    <property type="entry name" value="MTH1187/YkoF-like"/>
    <property type="match status" value="1"/>
</dbReference>
<gene>
    <name evidence="3" type="ordered locus">Selin_0827</name>
</gene>
<dbReference type="KEGG" id="din:Selin_0827"/>
<dbReference type="Proteomes" id="UP000002572">
    <property type="component" value="Chromosome"/>
</dbReference>
<dbReference type="NCBIfam" id="TIGR00106">
    <property type="entry name" value="MTH1187 family thiamine-binding protein"/>
    <property type="match status" value="1"/>
</dbReference>
<feature type="domain" description="Thiamine-binding protein" evidence="2">
    <location>
        <begin position="3"/>
        <end position="93"/>
    </location>
</feature>